<evidence type="ECO:0000256" key="1">
    <source>
        <dbReference type="ARBA" id="ARBA00023125"/>
    </source>
</evidence>
<comment type="caution">
    <text evidence="5">The sequence shown here is derived from an EMBL/GenBank/DDBJ whole genome shotgun (WGS) entry which is preliminary data.</text>
</comment>
<feature type="region of interest" description="Disordered" evidence="3">
    <location>
        <begin position="1"/>
        <end position="31"/>
    </location>
</feature>
<dbReference type="InterPro" id="IPR001647">
    <property type="entry name" value="HTH_TetR"/>
</dbReference>
<feature type="domain" description="HTH tetR-type" evidence="4">
    <location>
        <begin position="32"/>
        <end position="92"/>
    </location>
</feature>
<sequence>MSDADAPPPTAAAPTMPAPRDAASPVDDPRHRRTRAALTAALLRLLEREPLDAISVAALCREAGVHRTTFYAHAPNVHAFALAVFTQDLDRLTTVAVEPDAETPEHVAERYLGSLVAVLEHVAEDRAGYRALFGSTSRGVFRSALDARLRHRARLALEVWRAQGVVGAPRDDVAIAEAAAYIAGGLVGALETWALGDETDAAASAARMATLMPSWWPGSIAPPPSGR</sequence>
<evidence type="ECO:0000313" key="6">
    <source>
        <dbReference type="Proteomes" id="UP000476511"/>
    </source>
</evidence>
<evidence type="ECO:0000313" key="5">
    <source>
        <dbReference type="EMBL" id="MRX44541.1"/>
    </source>
</evidence>
<keyword evidence="1 2" id="KW-0238">DNA-binding</keyword>
<name>A0A6L5R3B5_9MICO</name>
<feature type="DNA-binding region" description="H-T-H motif" evidence="2">
    <location>
        <begin position="55"/>
        <end position="74"/>
    </location>
</feature>
<dbReference type="InterPro" id="IPR009057">
    <property type="entry name" value="Homeodomain-like_sf"/>
</dbReference>
<dbReference type="PROSITE" id="PS50977">
    <property type="entry name" value="HTH_TETR_2"/>
    <property type="match status" value="1"/>
</dbReference>
<organism evidence="5 6">
    <name type="scientific">Agromyces kandeliae</name>
    <dbReference type="NCBI Taxonomy" id="2666141"/>
    <lineage>
        <taxon>Bacteria</taxon>
        <taxon>Bacillati</taxon>
        <taxon>Actinomycetota</taxon>
        <taxon>Actinomycetes</taxon>
        <taxon>Micrococcales</taxon>
        <taxon>Microbacteriaceae</taxon>
        <taxon>Agromyces</taxon>
    </lineage>
</organism>
<feature type="compositionally biased region" description="Pro residues" evidence="3">
    <location>
        <begin position="1"/>
        <end position="11"/>
    </location>
</feature>
<gene>
    <name evidence="5" type="ORF">GJR97_12495</name>
</gene>
<accession>A0A6L5R3B5</accession>
<feature type="compositionally biased region" description="Low complexity" evidence="3">
    <location>
        <begin position="12"/>
        <end position="23"/>
    </location>
</feature>
<reference evidence="5 6" key="1">
    <citation type="submission" date="2019-11" db="EMBL/GenBank/DDBJ databases">
        <title>Agromyces kandeliae sp. nov., isolated from mangrove soil.</title>
        <authorList>
            <person name="Wang R."/>
        </authorList>
    </citation>
    <scope>NUCLEOTIDE SEQUENCE [LARGE SCALE GENOMIC DNA]</scope>
    <source>
        <strain evidence="5 6">Q22</strain>
    </source>
</reference>
<dbReference type="Proteomes" id="UP000476511">
    <property type="component" value="Unassembled WGS sequence"/>
</dbReference>
<evidence type="ECO:0000256" key="2">
    <source>
        <dbReference type="PROSITE-ProRule" id="PRU00335"/>
    </source>
</evidence>
<protein>
    <submittedName>
        <fullName evidence="5">TetR family transcriptional regulator</fullName>
    </submittedName>
</protein>
<dbReference type="RefSeq" id="WP_154346845.1">
    <property type="nucleotide sequence ID" value="NZ_WKJD01000016.1"/>
</dbReference>
<evidence type="ECO:0000259" key="4">
    <source>
        <dbReference type="PROSITE" id="PS50977"/>
    </source>
</evidence>
<dbReference type="AlphaFoldDB" id="A0A6L5R3B5"/>
<dbReference type="SUPFAM" id="SSF46689">
    <property type="entry name" value="Homeodomain-like"/>
    <property type="match status" value="1"/>
</dbReference>
<keyword evidence="6" id="KW-1185">Reference proteome</keyword>
<dbReference type="GO" id="GO:0003677">
    <property type="term" value="F:DNA binding"/>
    <property type="evidence" value="ECO:0007669"/>
    <property type="project" value="UniProtKB-UniRule"/>
</dbReference>
<dbReference type="Gene3D" id="1.10.357.10">
    <property type="entry name" value="Tetracycline Repressor, domain 2"/>
    <property type="match status" value="1"/>
</dbReference>
<proteinExistence type="predicted"/>
<dbReference type="EMBL" id="WKJD01000016">
    <property type="protein sequence ID" value="MRX44541.1"/>
    <property type="molecule type" value="Genomic_DNA"/>
</dbReference>
<evidence type="ECO:0000256" key="3">
    <source>
        <dbReference type="SAM" id="MobiDB-lite"/>
    </source>
</evidence>